<keyword evidence="2" id="KW-1003">Cell membrane</keyword>
<feature type="transmembrane region" description="Helical" evidence="10">
    <location>
        <begin position="61"/>
        <end position="84"/>
    </location>
</feature>
<proteinExistence type="inferred from homology"/>
<dbReference type="Proteomes" id="UP001634394">
    <property type="component" value="Unassembled WGS sequence"/>
</dbReference>
<comment type="similarity">
    <text evidence="9">Belongs to the G-protein coupled receptor 1 family.</text>
</comment>
<name>A0ABD3VN91_SINWO</name>
<evidence type="ECO:0000313" key="12">
    <source>
        <dbReference type="EMBL" id="KAL3863061.1"/>
    </source>
</evidence>
<evidence type="ECO:0000256" key="3">
    <source>
        <dbReference type="ARBA" id="ARBA00022692"/>
    </source>
</evidence>
<dbReference type="SUPFAM" id="SSF81321">
    <property type="entry name" value="Family A G protein-coupled receptor-like"/>
    <property type="match status" value="1"/>
</dbReference>
<evidence type="ECO:0000256" key="5">
    <source>
        <dbReference type="ARBA" id="ARBA00023040"/>
    </source>
</evidence>
<feature type="transmembrane region" description="Helical" evidence="10">
    <location>
        <begin position="30"/>
        <end position="54"/>
    </location>
</feature>
<dbReference type="PROSITE" id="PS50262">
    <property type="entry name" value="G_PROTEIN_RECEP_F1_2"/>
    <property type="match status" value="1"/>
</dbReference>
<feature type="domain" description="G-protein coupled receptors family 1 profile" evidence="11">
    <location>
        <begin position="44"/>
        <end position="471"/>
    </location>
</feature>
<dbReference type="Gene3D" id="1.20.1070.10">
    <property type="entry name" value="Rhodopsin 7-helix transmembrane proteins"/>
    <property type="match status" value="2"/>
</dbReference>
<dbReference type="Pfam" id="PF00001">
    <property type="entry name" value="7tm_1"/>
    <property type="match status" value="1"/>
</dbReference>
<dbReference type="PANTHER" id="PTHR24228">
    <property type="entry name" value="B2 BRADYKININ RECEPTOR/ANGIOTENSIN II RECEPTOR"/>
    <property type="match status" value="1"/>
</dbReference>
<keyword evidence="6 10" id="KW-0472">Membrane</keyword>
<dbReference type="InterPro" id="IPR017452">
    <property type="entry name" value="GPCR_Rhodpsn_7TM"/>
</dbReference>
<keyword evidence="5 9" id="KW-0297">G-protein coupled receptor</keyword>
<dbReference type="PROSITE" id="PS00237">
    <property type="entry name" value="G_PROTEIN_RECEP_F1_1"/>
    <property type="match status" value="1"/>
</dbReference>
<evidence type="ECO:0000256" key="2">
    <source>
        <dbReference type="ARBA" id="ARBA00022475"/>
    </source>
</evidence>
<keyword evidence="7 9" id="KW-0675">Receptor</keyword>
<evidence type="ECO:0000256" key="1">
    <source>
        <dbReference type="ARBA" id="ARBA00004651"/>
    </source>
</evidence>
<dbReference type="PANTHER" id="PTHR24228:SF59">
    <property type="entry name" value="NEUROPEPTIDE RECEPTOR 15"/>
    <property type="match status" value="1"/>
</dbReference>
<dbReference type="AlphaFoldDB" id="A0ABD3VN91"/>
<feature type="transmembrane region" description="Helical" evidence="10">
    <location>
        <begin position="455"/>
        <end position="474"/>
    </location>
</feature>
<feature type="transmembrane region" description="Helical" evidence="10">
    <location>
        <begin position="193"/>
        <end position="219"/>
    </location>
</feature>
<dbReference type="GO" id="GO:0004930">
    <property type="term" value="F:G protein-coupled receptor activity"/>
    <property type="evidence" value="ECO:0007669"/>
    <property type="project" value="UniProtKB-KW"/>
</dbReference>
<sequence length="495" mass="56891">MDTEHNIQIDGRLTDMNILSEKIRSALEPLTILIFVETSVGIVANIFILLVYWLKYPKCGFRVFVLLLAAYDLTSCFTTLPLEAVSQLHWYNLWTPWECKAKCFFNVFTTMGSGQTLFLIALDRYRKICGSFNQQVHTSCKIKQCLCTVIISFITSFPVLFIWERKLKSITYKGRAVEVLVCDEISSETWLPFLYLLCTFLIPIGMLMLTSMVMNILVLKKIFCNFDERITASFILKRQRVNVGTCNNGRTNQNYRYSEETHVPEICSDVTRCIGSNQTSQGYEERNLLKKYCVENWRRCSVINDDTNSKLMTKRSILNPVSVEFEICSESSSQNSTNTKGKDPDQTAFGESMEMHRKNEELGTDGVSHKYSLDQEAEVVTDIYIDVTLDCSSQDSSFVEDATCARARRKTLIMFILTTLFVFTLITYVILLSTIAKTDGFLLDLDSTETLLVFFFYRLYFLNSIVNVVLYGFLDPRFKSGIKSLFYDIKRLLAI</sequence>
<keyword evidence="4 10" id="KW-1133">Transmembrane helix</keyword>
<accession>A0ABD3VN91</accession>
<protein>
    <recommendedName>
        <fullName evidence="11">G-protein coupled receptors family 1 profile domain-containing protein</fullName>
    </recommendedName>
</protein>
<reference evidence="12 13" key="1">
    <citation type="submission" date="2024-11" db="EMBL/GenBank/DDBJ databases">
        <title>Chromosome-level genome assembly of the freshwater bivalve Anodonta woodiana.</title>
        <authorList>
            <person name="Chen X."/>
        </authorList>
    </citation>
    <scope>NUCLEOTIDE SEQUENCE [LARGE SCALE GENOMIC DNA]</scope>
    <source>
        <strain evidence="12">MN2024</strain>
        <tissue evidence="12">Gills</tissue>
    </source>
</reference>
<keyword evidence="3 9" id="KW-0812">Transmembrane</keyword>
<evidence type="ECO:0000256" key="7">
    <source>
        <dbReference type="ARBA" id="ARBA00023170"/>
    </source>
</evidence>
<evidence type="ECO:0000256" key="9">
    <source>
        <dbReference type="RuleBase" id="RU000688"/>
    </source>
</evidence>
<gene>
    <name evidence="12" type="ORF">ACJMK2_004842</name>
</gene>
<evidence type="ECO:0000259" key="11">
    <source>
        <dbReference type="PROSITE" id="PS50262"/>
    </source>
</evidence>
<dbReference type="CDD" id="cd00637">
    <property type="entry name" value="7tm_classA_rhodopsin-like"/>
    <property type="match status" value="1"/>
</dbReference>
<dbReference type="EMBL" id="JBJQND010000010">
    <property type="protein sequence ID" value="KAL3863061.1"/>
    <property type="molecule type" value="Genomic_DNA"/>
</dbReference>
<evidence type="ECO:0000256" key="10">
    <source>
        <dbReference type="SAM" id="Phobius"/>
    </source>
</evidence>
<dbReference type="PRINTS" id="PR00237">
    <property type="entry name" value="GPCRRHODOPSN"/>
</dbReference>
<evidence type="ECO:0000256" key="4">
    <source>
        <dbReference type="ARBA" id="ARBA00022989"/>
    </source>
</evidence>
<feature type="transmembrane region" description="Helical" evidence="10">
    <location>
        <begin position="412"/>
        <end position="435"/>
    </location>
</feature>
<dbReference type="GO" id="GO:0005886">
    <property type="term" value="C:plasma membrane"/>
    <property type="evidence" value="ECO:0007669"/>
    <property type="project" value="UniProtKB-SubCell"/>
</dbReference>
<organism evidence="12 13">
    <name type="scientific">Sinanodonta woodiana</name>
    <name type="common">Chinese pond mussel</name>
    <name type="synonym">Anodonta woodiana</name>
    <dbReference type="NCBI Taxonomy" id="1069815"/>
    <lineage>
        <taxon>Eukaryota</taxon>
        <taxon>Metazoa</taxon>
        <taxon>Spiralia</taxon>
        <taxon>Lophotrochozoa</taxon>
        <taxon>Mollusca</taxon>
        <taxon>Bivalvia</taxon>
        <taxon>Autobranchia</taxon>
        <taxon>Heteroconchia</taxon>
        <taxon>Palaeoheterodonta</taxon>
        <taxon>Unionida</taxon>
        <taxon>Unionoidea</taxon>
        <taxon>Unionidae</taxon>
        <taxon>Unioninae</taxon>
        <taxon>Sinanodonta</taxon>
    </lineage>
</organism>
<keyword evidence="13" id="KW-1185">Reference proteome</keyword>
<comment type="caution">
    <text evidence="12">The sequence shown here is derived from an EMBL/GenBank/DDBJ whole genome shotgun (WGS) entry which is preliminary data.</text>
</comment>
<feature type="transmembrane region" description="Helical" evidence="10">
    <location>
        <begin position="104"/>
        <end position="122"/>
    </location>
</feature>
<evidence type="ECO:0000256" key="8">
    <source>
        <dbReference type="ARBA" id="ARBA00023224"/>
    </source>
</evidence>
<evidence type="ECO:0000256" key="6">
    <source>
        <dbReference type="ARBA" id="ARBA00023136"/>
    </source>
</evidence>
<comment type="subcellular location">
    <subcellularLocation>
        <location evidence="1">Cell membrane</location>
        <topology evidence="1">Multi-pass membrane protein</topology>
    </subcellularLocation>
</comment>
<evidence type="ECO:0000313" key="13">
    <source>
        <dbReference type="Proteomes" id="UP001634394"/>
    </source>
</evidence>
<feature type="transmembrane region" description="Helical" evidence="10">
    <location>
        <begin position="142"/>
        <end position="163"/>
    </location>
</feature>
<dbReference type="InterPro" id="IPR000276">
    <property type="entry name" value="GPCR_Rhodpsn"/>
</dbReference>
<keyword evidence="8 9" id="KW-0807">Transducer</keyword>